<dbReference type="GeneID" id="5890646"/>
<organism evidence="2 3">
    <name type="scientific">Monosiga brevicollis</name>
    <name type="common">Choanoflagellate</name>
    <dbReference type="NCBI Taxonomy" id="81824"/>
    <lineage>
        <taxon>Eukaryota</taxon>
        <taxon>Choanoflagellata</taxon>
        <taxon>Craspedida</taxon>
        <taxon>Salpingoecidae</taxon>
        <taxon>Monosiga</taxon>
    </lineage>
</organism>
<feature type="region of interest" description="Disordered" evidence="1">
    <location>
        <begin position="439"/>
        <end position="459"/>
    </location>
</feature>
<feature type="compositionally biased region" description="Basic and acidic residues" evidence="1">
    <location>
        <begin position="440"/>
        <end position="450"/>
    </location>
</feature>
<evidence type="ECO:0000313" key="3">
    <source>
        <dbReference type="Proteomes" id="UP000001357"/>
    </source>
</evidence>
<feature type="compositionally biased region" description="Polar residues" evidence="1">
    <location>
        <begin position="475"/>
        <end position="489"/>
    </location>
</feature>
<dbReference type="InterPro" id="IPR029063">
    <property type="entry name" value="SAM-dependent_MTases_sf"/>
</dbReference>
<dbReference type="InParanoid" id="A9UXU3"/>
<feature type="compositionally biased region" description="Polar residues" evidence="1">
    <location>
        <begin position="503"/>
        <end position="512"/>
    </location>
</feature>
<feature type="compositionally biased region" description="Polar residues" evidence="1">
    <location>
        <begin position="404"/>
        <end position="416"/>
    </location>
</feature>
<feature type="region of interest" description="Disordered" evidence="1">
    <location>
        <begin position="186"/>
        <end position="260"/>
    </location>
</feature>
<gene>
    <name evidence="2" type="ORF">MONBRDRAFT_32131</name>
</gene>
<reference evidence="2 3" key="1">
    <citation type="journal article" date="2008" name="Nature">
        <title>The genome of the choanoflagellate Monosiga brevicollis and the origin of metazoans.</title>
        <authorList>
            <consortium name="JGI Sequencing"/>
            <person name="King N."/>
            <person name="Westbrook M.J."/>
            <person name="Young S.L."/>
            <person name="Kuo A."/>
            <person name="Abedin M."/>
            <person name="Chapman J."/>
            <person name="Fairclough S."/>
            <person name="Hellsten U."/>
            <person name="Isogai Y."/>
            <person name="Letunic I."/>
            <person name="Marr M."/>
            <person name="Pincus D."/>
            <person name="Putnam N."/>
            <person name="Rokas A."/>
            <person name="Wright K.J."/>
            <person name="Zuzow R."/>
            <person name="Dirks W."/>
            <person name="Good M."/>
            <person name="Goodstein D."/>
            <person name="Lemons D."/>
            <person name="Li W."/>
            <person name="Lyons J.B."/>
            <person name="Morris A."/>
            <person name="Nichols S."/>
            <person name="Richter D.J."/>
            <person name="Salamov A."/>
            <person name="Bork P."/>
            <person name="Lim W.A."/>
            <person name="Manning G."/>
            <person name="Miller W.T."/>
            <person name="McGinnis W."/>
            <person name="Shapiro H."/>
            <person name="Tjian R."/>
            <person name="Grigoriev I.V."/>
            <person name="Rokhsar D."/>
        </authorList>
    </citation>
    <scope>NUCLEOTIDE SEQUENCE [LARGE SCALE GENOMIC DNA]</scope>
    <source>
        <strain evidence="3">MX1 / ATCC 50154</strain>
    </source>
</reference>
<feature type="compositionally biased region" description="Basic and acidic residues" evidence="1">
    <location>
        <begin position="156"/>
        <end position="169"/>
    </location>
</feature>
<dbReference type="Proteomes" id="UP000001357">
    <property type="component" value="Unassembled WGS sequence"/>
</dbReference>
<feature type="region of interest" description="Disordered" evidence="1">
    <location>
        <begin position="475"/>
        <end position="535"/>
    </location>
</feature>
<dbReference type="EMBL" id="CH991549">
    <property type="protein sequence ID" value="EDQ89746.1"/>
    <property type="molecule type" value="Genomic_DNA"/>
</dbReference>
<dbReference type="OMA" id="CTWPPPS"/>
<dbReference type="RefSeq" id="XP_001745168.1">
    <property type="nucleotide sequence ID" value="XM_001745116.1"/>
</dbReference>
<dbReference type="Gene3D" id="3.40.50.150">
    <property type="entry name" value="Vaccinia Virus protein VP39"/>
    <property type="match status" value="1"/>
</dbReference>
<name>A9UXU3_MONBE</name>
<evidence type="ECO:0000256" key="1">
    <source>
        <dbReference type="SAM" id="MobiDB-lite"/>
    </source>
</evidence>
<feature type="region of interest" description="Disordered" evidence="1">
    <location>
        <begin position="1"/>
        <end position="24"/>
    </location>
</feature>
<evidence type="ECO:0000313" key="2">
    <source>
        <dbReference type="EMBL" id="EDQ89746.1"/>
    </source>
</evidence>
<feature type="compositionally biased region" description="Low complexity" evidence="1">
    <location>
        <begin position="211"/>
        <end position="233"/>
    </location>
</feature>
<accession>A9UXU3</accession>
<feature type="region of interest" description="Disordered" evidence="1">
    <location>
        <begin position="156"/>
        <end position="175"/>
    </location>
</feature>
<feature type="region of interest" description="Disordered" evidence="1">
    <location>
        <begin position="376"/>
        <end position="416"/>
    </location>
</feature>
<protein>
    <submittedName>
        <fullName evidence="2">Uncharacterized protein</fullName>
    </submittedName>
</protein>
<dbReference type="KEGG" id="mbr:MONBRDRAFT_32131"/>
<feature type="compositionally biased region" description="Low complexity" evidence="1">
    <location>
        <begin position="188"/>
        <end position="200"/>
    </location>
</feature>
<sequence length="882" mass="98548">MADSASDAGDATQPTAYQAEHRTATRDANDLPYLQKLVGRFLQRYFGAYGLYTARIMQVLRDDCAALITYEDGDTDRLYLDQLQRHLMPRGWIPPAVQNAAELTSKFNCTWPPPSLSSKMVIDEPRRRRKSQQAVERELYAATLRFEKEMRAREKQEARLMREQKRAEAAQRAAAAEALTHMGMTDKQAAPQPATQQQEATDIKLNRSTVTTSKASKPTRTSKTSKPTQPTSSDIASVAKRPKRNSGGARASAHTPVVENDPDAIRTVQVGSGRVLVSGLSFPIRINGIHRRIMIEHDADTPHGKRSTTGMRKRIIAYFAANQPYRYRIPLSDLTTYHHKAVCKRTIIEDYVPNSQNHDSVHADNASDAGLVITESSDHEDSMSASRDARASQGLESRKRRSDGGTSNGRQWTRCPTCTRKHWNDQDCGDVILPPCGDDPETHLEQDRPRSRFLTGQKRWGGATTTKLYETLQARCNSQPSEGSESTPATPGVATPLEADTPPQRSDSPSSDAKTEDPNEALNPDTAKPESGPLNEARIIKTMYKIVNSKARKLDVTCGADGRYGITGNVTRGSMHHMLAYLRQECELDENATMIDLGHGMGRPNLHAAGLVPPIRASVGTEFNPQLYKQSMLALSEVVAQFEHLQSKPCLFFMDHNIKDIRSFNGFSHVYAFNIGMPDDVISHILAIVKRSRDVKYLIIYPHRKCNQRSLAKIGKVIHRMSMQMPGQRRYEANIVKVQHDDSARDELDSDVKHAFDILSSTDMYSAYVQQLGIVTVLDDEQQQVRLSRSSRHQAICRYFLEQSPCLPDISLGLLRRVCLALGVSTTGHKVDLLANIQAYCPHTFSISIFAIGEDYSNSTIEFLVQKLLKQPPSRRQPELSM</sequence>
<keyword evidence="3" id="KW-1185">Reference proteome</keyword>
<proteinExistence type="predicted"/>
<dbReference type="AlphaFoldDB" id="A9UXU3"/>
<feature type="compositionally biased region" description="Basic and acidic residues" evidence="1">
    <location>
        <begin position="376"/>
        <end position="390"/>
    </location>
</feature>